<protein>
    <recommendedName>
        <fullName evidence="8">Cytidylate kinase</fullName>
        <shortName evidence="8">CK</shortName>
        <ecNumber evidence="8">2.7.4.25</ecNumber>
    </recommendedName>
    <alternativeName>
        <fullName evidence="8">Cytidine monophosphate kinase</fullName>
        <shortName evidence="8">CMP kinase</shortName>
    </alternativeName>
</protein>
<evidence type="ECO:0000313" key="11">
    <source>
        <dbReference type="Proteomes" id="UP001415169"/>
    </source>
</evidence>
<comment type="caution">
    <text evidence="10">The sequence shown here is derived from an EMBL/GenBank/DDBJ whole genome shotgun (WGS) entry which is preliminary data.</text>
</comment>
<keyword evidence="4 8" id="KW-0418">Kinase</keyword>
<evidence type="ECO:0000256" key="6">
    <source>
        <dbReference type="ARBA" id="ARBA00047615"/>
    </source>
</evidence>
<dbReference type="CDD" id="cd02020">
    <property type="entry name" value="CMPK"/>
    <property type="match status" value="1"/>
</dbReference>
<comment type="similarity">
    <text evidence="1 8">Belongs to the cytidylate kinase family. Type 1 subfamily.</text>
</comment>
<dbReference type="Proteomes" id="UP001415169">
    <property type="component" value="Unassembled WGS sequence"/>
</dbReference>
<accession>A0ABP7ZCL0</accession>
<keyword evidence="5 8" id="KW-0067">ATP-binding</keyword>
<dbReference type="EC" id="2.7.4.25" evidence="8"/>
<dbReference type="RefSeq" id="WP_344789701.1">
    <property type="nucleotide sequence ID" value="NZ_BAABBV010000001.1"/>
</dbReference>
<comment type="catalytic activity">
    <reaction evidence="7 8">
        <text>CMP + ATP = CDP + ADP</text>
        <dbReference type="Rhea" id="RHEA:11600"/>
        <dbReference type="ChEBI" id="CHEBI:30616"/>
        <dbReference type="ChEBI" id="CHEBI:58069"/>
        <dbReference type="ChEBI" id="CHEBI:60377"/>
        <dbReference type="ChEBI" id="CHEBI:456216"/>
        <dbReference type="EC" id="2.7.4.25"/>
    </reaction>
</comment>
<evidence type="ECO:0000313" key="10">
    <source>
        <dbReference type="EMBL" id="GAA4153580.1"/>
    </source>
</evidence>
<dbReference type="Pfam" id="PF02224">
    <property type="entry name" value="Cytidylate_kin"/>
    <property type="match status" value="1"/>
</dbReference>
<dbReference type="Gene3D" id="3.40.50.300">
    <property type="entry name" value="P-loop containing nucleotide triphosphate hydrolases"/>
    <property type="match status" value="1"/>
</dbReference>
<reference evidence="10" key="2">
    <citation type="submission" date="2023-12" db="EMBL/GenBank/DDBJ databases">
        <authorList>
            <person name="Sun Q."/>
            <person name="Inoue M."/>
        </authorList>
    </citation>
    <scope>NUCLEOTIDE SEQUENCE</scope>
    <source>
        <strain evidence="10">JCM 17590</strain>
    </source>
</reference>
<comment type="subcellular location">
    <subcellularLocation>
        <location evidence="8">Cytoplasm</location>
    </subcellularLocation>
</comment>
<organism evidence="10 11">
    <name type="scientific">Gryllotalpicola daejeonensis</name>
    <dbReference type="NCBI Taxonomy" id="993087"/>
    <lineage>
        <taxon>Bacteria</taxon>
        <taxon>Bacillati</taxon>
        <taxon>Actinomycetota</taxon>
        <taxon>Actinomycetes</taxon>
        <taxon>Micrococcales</taxon>
        <taxon>Microbacteriaceae</taxon>
        <taxon>Gryllotalpicola</taxon>
    </lineage>
</organism>
<keyword evidence="11" id="KW-1185">Reference proteome</keyword>
<feature type="domain" description="Cytidylate kinase" evidence="9">
    <location>
        <begin position="17"/>
        <end position="228"/>
    </location>
</feature>
<dbReference type="InterPro" id="IPR011994">
    <property type="entry name" value="Cytidylate_kinase_dom"/>
</dbReference>
<evidence type="ECO:0000256" key="5">
    <source>
        <dbReference type="ARBA" id="ARBA00022840"/>
    </source>
</evidence>
<keyword evidence="8" id="KW-0963">Cytoplasm</keyword>
<dbReference type="HAMAP" id="MF_00238">
    <property type="entry name" value="Cytidyl_kinase_type1"/>
    <property type="match status" value="1"/>
</dbReference>
<keyword evidence="2 8" id="KW-0808">Transferase</keyword>
<evidence type="ECO:0000256" key="3">
    <source>
        <dbReference type="ARBA" id="ARBA00022741"/>
    </source>
</evidence>
<dbReference type="NCBIfam" id="TIGR00017">
    <property type="entry name" value="cmk"/>
    <property type="match status" value="1"/>
</dbReference>
<name>A0ABP7ZCL0_9MICO</name>
<reference evidence="10" key="1">
    <citation type="journal article" date="2014" name="Int. J. Syst. Evol. Microbiol.">
        <title>Complete genome of a new Firmicutes species belonging to the dominant human colonic microbiota ('Ruminococcus bicirculans') reveals two chromosomes and a selective capacity to utilize plant glucans.</title>
        <authorList>
            <consortium name="NISC Comparative Sequencing Program"/>
            <person name="Wegmann U."/>
            <person name="Louis P."/>
            <person name="Goesmann A."/>
            <person name="Henrissat B."/>
            <person name="Duncan S.H."/>
            <person name="Flint H.J."/>
        </authorList>
    </citation>
    <scope>NUCLEOTIDE SEQUENCE</scope>
    <source>
        <strain evidence="10">JCM 17590</strain>
    </source>
</reference>
<sequence>MTTPLTDPVSLDDRVVVAVDGPAGSGKSSVSKAVARKLGYAYLDTGAAYRAFAWHAQRADVELEDAASVASALPTFALAEATDPDDFFVRVGEHDVTEAIRGPSVTGVVSLVARVPEVRAALTAIFRRLAAETAQPGIVIEGRDITTAVAPDAPVRVLLTASEEVRMGRRSAELTGHSPEVVGEQLKARDRADSRVVDFMTAADGVTTVDSTELNFDETVDAVIAVIESRIHSRT</sequence>
<dbReference type="SUPFAM" id="SSF52540">
    <property type="entry name" value="P-loop containing nucleoside triphosphate hydrolases"/>
    <property type="match status" value="1"/>
</dbReference>
<evidence type="ECO:0000256" key="7">
    <source>
        <dbReference type="ARBA" id="ARBA00048478"/>
    </source>
</evidence>
<comment type="catalytic activity">
    <reaction evidence="6 8">
        <text>dCMP + ATP = dCDP + ADP</text>
        <dbReference type="Rhea" id="RHEA:25094"/>
        <dbReference type="ChEBI" id="CHEBI:30616"/>
        <dbReference type="ChEBI" id="CHEBI:57566"/>
        <dbReference type="ChEBI" id="CHEBI:58593"/>
        <dbReference type="ChEBI" id="CHEBI:456216"/>
        <dbReference type="EC" id="2.7.4.25"/>
    </reaction>
</comment>
<dbReference type="EMBL" id="BAABBV010000001">
    <property type="protein sequence ID" value="GAA4153580.1"/>
    <property type="molecule type" value="Genomic_DNA"/>
</dbReference>
<dbReference type="InterPro" id="IPR003136">
    <property type="entry name" value="Cytidylate_kin"/>
</dbReference>
<proteinExistence type="inferred from homology"/>
<dbReference type="InterPro" id="IPR027417">
    <property type="entry name" value="P-loop_NTPase"/>
</dbReference>
<evidence type="ECO:0000256" key="4">
    <source>
        <dbReference type="ARBA" id="ARBA00022777"/>
    </source>
</evidence>
<evidence type="ECO:0000256" key="1">
    <source>
        <dbReference type="ARBA" id="ARBA00009427"/>
    </source>
</evidence>
<gene>
    <name evidence="8" type="primary">cmk</name>
    <name evidence="10" type="ORF">GCM10022286_00160</name>
</gene>
<keyword evidence="3 8" id="KW-0547">Nucleotide-binding</keyword>
<evidence type="ECO:0000256" key="2">
    <source>
        <dbReference type="ARBA" id="ARBA00022679"/>
    </source>
</evidence>
<evidence type="ECO:0000256" key="8">
    <source>
        <dbReference type="HAMAP-Rule" id="MF_00238"/>
    </source>
</evidence>
<feature type="binding site" evidence="8">
    <location>
        <begin position="21"/>
        <end position="29"/>
    </location>
    <ligand>
        <name>ATP</name>
        <dbReference type="ChEBI" id="CHEBI:30616"/>
    </ligand>
</feature>
<evidence type="ECO:0000259" key="9">
    <source>
        <dbReference type="Pfam" id="PF02224"/>
    </source>
</evidence>